<dbReference type="InterPro" id="IPR034593">
    <property type="entry name" value="DgoD-like"/>
</dbReference>
<dbReference type="InterPro" id="IPR013341">
    <property type="entry name" value="Mandelate_racemase_N_dom"/>
</dbReference>
<reference evidence="9" key="1">
    <citation type="submission" date="2020-10" db="EMBL/GenBank/DDBJ databases">
        <authorList>
            <person name="Gilroy R."/>
        </authorList>
    </citation>
    <scope>NUCLEOTIDE SEQUENCE</scope>
    <source>
        <strain evidence="9">ChiHecec2B26-709</strain>
    </source>
</reference>
<feature type="binding site" evidence="6">
    <location>
        <position position="258"/>
    </location>
    <ligand>
        <name>Mg(2+)</name>
        <dbReference type="ChEBI" id="CHEBI:18420"/>
    </ligand>
</feature>
<dbReference type="SUPFAM" id="SSF51604">
    <property type="entry name" value="Enolase C-terminal domain-like"/>
    <property type="match status" value="1"/>
</dbReference>
<dbReference type="SMART" id="SM00922">
    <property type="entry name" value="MR_MLE"/>
    <property type="match status" value="1"/>
</dbReference>
<proteinExistence type="inferred from homology"/>
<evidence type="ECO:0000313" key="10">
    <source>
        <dbReference type="Proteomes" id="UP000886881"/>
    </source>
</evidence>
<comment type="caution">
    <text evidence="9">The sequence shown here is derived from an EMBL/GenBank/DDBJ whole genome shotgun (WGS) entry which is preliminary data.</text>
</comment>
<evidence type="ECO:0000256" key="2">
    <source>
        <dbReference type="ARBA" id="ARBA00022723"/>
    </source>
</evidence>
<reference evidence="9" key="2">
    <citation type="journal article" date="2021" name="PeerJ">
        <title>Extensive microbial diversity within the chicken gut microbiome revealed by metagenomics and culture.</title>
        <authorList>
            <person name="Gilroy R."/>
            <person name="Ravi A."/>
            <person name="Getino M."/>
            <person name="Pursley I."/>
            <person name="Horton D.L."/>
            <person name="Alikhan N.F."/>
            <person name="Baker D."/>
            <person name="Gharbi K."/>
            <person name="Hall N."/>
            <person name="Watson M."/>
            <person name="Adriaenssens E.M."/>
            <person name="Foster-Nyarko E."/>
            <person name="Jarju S."/>
            <person name="Secka A."/>
            <person name="Antonio M."/>
            <person name="Oren A."/>
            <person name="Chaudhuri R.R."/>
            <person name="La Ragione R."/>
            <person name="Hildebrand F."/>
            <person name="Pallen M.J."/>
        </authorList>
    </citation>
    <scope>NUCLEOTIDE SEQUENCE</scope>
    <source>
        <strain evidence="9">ChiHecec2B26-709</strain>
    </source>
</reference>
<dbReference type="Gene3D" id="3.30.390.10">
    <property type="entry name" value="Enolase-like, N-terminal domain"/>
    <property type="match status" value="1"/>
</dbReference>
<organism evidence="9 10">
    <name type="scientific">Candidatus Cryptobacteroides merdipullorum</name>
    <dbReference type="NCBI Taxonomy" id="2840771"/>
    <lineage>
        <taxon>Bacteria</taxon>
        <taxon>Pseudomonadati</taxon>
        <taxon>Bacteroidota</taxon>
        <taxon>Bacteroidia</taxon>
        <taxon>Bacteroidales</taxon>
        <taxon>Candidatus Cryptobacteroides</taxon>
    </lineage>
</organism>
<comment type="cofactor">
    <cofactor evidence="6 7">
        <name>Mg(2+)</name>
        <dbReference type="ChEBI" id="CHEBI:18420"/>
    </cofactor>
    <text evidence="6 7">Binds 1 Mg(2+) ion per subunit.</text>
</comment>
<name>A0A9D1KGR8_9BACT</name>
<dbReference type="InterPro" id="IPR036849">
    <property type="entry name" value="Enolase-like_C_sf"/>
</dbReference>
<dbReference type="InterPro" id="IPR029065">
    <property type="entry name" value="Enolase_C-like"/>
</dbReference>
<accession>A0A9D1KGR8</accession>
<keyword evidence="3 6" id="KW-0460">Magnesium</keyword>
<evidence type="ECO:0000313" key="9">
    <source>
        <dbReference type="EMBL" id="HIT46282.1"/>
    </source>
</evidence>
<feature type="binding site" evidence="6">
    <location>
        <position position="231"/>
    </location>
    <ligand>
        <name>Mg(2+)</name>
        <dbReference type="ChEBI" id="CHEBI:18420"/>
    </ligand>
</feature>
<dbReference type="PANTHER" id="PTHR48080:SF3">
    <property type="entry name" value="ENOLASE SUPERFAMILY MEMBER DDB_G0284701"/>
    <property type="match status" value="1"/>
</dbReference>
<gene>
    <name evidence="9" type="ORF">IAC35_00300</name>
</gene>
<dbReference type="GO" id="GO:0000287">
    <property type="term" value="F:magnesium ion binding"/>
    <property type="evidence" value="ECO:0007669"/>
    <property type="project" value="UniProtKB-ARBA"/>
</dbReference>
<evidence type="ECO:0000256" key="4">
    <source>
        <dbReference type="ARBA" id="ARBA00023235"/>
    </source>
</evidence>
<evidence type="ECO:0000256" key="1">
    <source>
        <dbReference type="ARBA" id="ARBA00008031"/>
    </source>
</evidence>
<dbReference type="Gene3D" id="3.20.20.120">
    <property type="entry name" value="Enolase-like C-terminal domain"/>
    <property type="match status" value="1"/>
</dbReference>
<dbReference type="PANTHER" id="PTHR48080">
    <property type="entry name" value="D-GALACTONATE DEHYDRATASE-RELATED"/>
    <property type="match status" value="1"/>
</dbReference>
<evidence type="ECO:0000259" key="8">
    <source>
        <dbReference type="SMART" id="SM00922"/>
    </source>
</evidence>
<dbReference type="InterPro" id="IPR029017">
    <property type="entry name" value="Enolase-like_N"/>
</dbReference>
<evidence type="ECO:0000256" key="6">
    <source>
        <dbReference type="PIRSR" id="PIRSR634603-3"/>
    </source>
</evidence>
<dbReference type="InterPro" id="IPR034603">
    <property type="entry name" value="Dipeptide_epimerase"/>
</dbReference>
<evidence type="ECO:0000256" key="3">
    <source>
        <dbReference type="ARBA" id="ARBA00022842"/>
    </source>
</evidence>
<keyword evidence="2 6" id="KW-0479">Metal-binding</keyword>
<sequence length="390" mass="42563">MDRREFIRDSLIVTAGAVAAGAFPSCSGNAGGAGSAMAGGTASEGPLELEWDDFTAEMKYTFSISGSSRNSTPIVLTRLHWCGFTGYGEASMPPYLGESHESVNAFLRRVSDEVLPKFRDAFLVEDILAMTDSIAPGNCAAKASVDIALHDLLGKVMGQPWWRIWGFDPNDTPYTCYTIGYDASDDIVRRKTSEASWSRFLKVKLGQTDAEDRRMIRLIREICPDTPIYVDANQGWKDRMYAAEMAGWLAENGVVMIEQPMPKDDIEGNGYVNSKSPVPVIADESCQRLSDIPKLHGAFSGVNIKLMKCTGMHEAREMITLAQALGMDTMIGCMTETSVAISAAAQLSPKMRWADLDGNILIANDCFSGMKLREGRITLDMLPGIGVKPL</sequence>
<dbReference type="SUPFAM" id="SSF54826">
    <property type="entry name" value="Enolase N-terminal domain-like"/>
    <property type="match status" value="1"/>
</dbReference>
<evidence type="ECO:0000256" key="5">
    <source>
        <dbReference type="PIRSR" id="PIRSR634603-1"/>
    </source>
</evidence>
<comment type="similarity">
    <text evidence="1 7">Belongs to the mandelate racemase/muconate lactonizing enzyme family.</text>
</comment>
<feature type="binding site" evidence="6">
    <location>
        <position position="283"/>
    </location>
    <ligand>
        <name>Mg(2+)</name>
        <dbReference type="ChEBI" id="CHEBI:18420"/>
    </ligand>
</feature>
<dbReference type="SFLD" id="SFLDG00180">
    <property type="entry name" value="muconate_cycloisomerase"/>
    <property type="match status" value="1"/>
</dbReference>
<evidence type="ECO:0000256" key="7">
    <source>
        <dbReference type="RuleBase" id="RU366006"/>
    </source>
</evidence>
<dbReference type="InterPro" id="IPR013342">
    <property type="entry name" value="Mandelate_racemase_C"/>
</dbReference>
<feature type="active site" description="Proton acceptor; specific for (R)-substrate epimerization" evidence="5">
    <location>
        <position position="204"/>
    </location>
</feature>
<dbReference type="EMBL" id="DVLC01000005">
    <property type="protein sequence ID" value="HIT46282.1"/>
    <property type="molecule type" value="Genomic_DNA"/>
</dbReference>
<dbReference type="EC" id="5.1.1.-" evidence="7"/>
<dbReference type="Pfam" id="PF13378">
    <property type="entry name" value="MR_MLE_C"/>
    <property type="match status" value="1"/>
</dbReference>
<protein>
    <recommendedName>
        <fullName evidence="7">Dipeptide epimerase</fullName>
        <ecNumber evidence="7">5.1.1.-</ecNumber>
    </recommendedName>
</protein>
<dbReference type="AlphaFoldDB" id="A0A9D1KGR8"/>
<keyword evidence="4 7" id="KW-0413">Isomerase</keyword>
<dbReference type="SFLD" id="SFLDS00001">
    <property type="entry name" value="Enolase"/>
    <property type="match status" value="1"/>
</dbReference>
<dbReference type="Proteomes" id="UP000886881">
    <property type="component" value="Unassembled WGS sequence"/>
</dbReference>
<dbReference type="GO" id="GO:0016855">
    <property type="term" value="F:racemase and epimerase activity, acting on amino acids and derivatives"/>
    <property type="evidence" value="ECO:0007669"/>
    <property type="project" value="UniProtKB-UniRule"/>
</dbReference>
<feature type="active site" description="Proton acceptor; specific for (S)-substrate epimerization" evidence="5">
    <location>
        <position position="305"/>
    </location>
</feature>
<dbReference type="CDD" id="cd03319">
    <property type="entry name" value="L-Ala-DL-Glu_epimerase"/>
    <property type="match status" value="1"/>
</dbReference>
<dbReference type="Pfam" id="PF02746">
    <property type="entry name" value="MR_MLE_N"/>
    <property type="match status" value="1"/>
</dbReference>
<feature type="domain" description="Mandelate racemase/muconate lactonizing enzyme C-terminal" evidence="8">
    <location>
        <begin position="185"/>
        <end position="279"/>
    </location>
</feature>